<evidence type="ECO:0000256" key="6">
    <source>
        <dbReference type="ARBA" id="ARBA00022840"/>
    </source>
</evidence>
<dbReference type="InterPro" id="IPR041118">
    <property type="entry name" value="Rx_N"/>
</dbReference>
<organism evidence="11 12">
    <name type="scientific">Zingiber officinale</name>
    <name type="common">Ginger</name>
    <name type="synonym">Amomum zingiber</name>
    <dbReference type="NCBI Taxonomy" id="94328"/>
    <lineage>
        <taxon>Eukaryota</taxon>
        <taxon>Viridiplantae</taxon>
        <taxon>Streptophyta</taxon>
        <taxon>Embryophyta</taxon>
        <taxon>Tracheophyta</taxon>
        <taxon>Spermatophyta</taxon>
        <taxon>Magnoliopsida</taxon>
        <taxon>Liliopsida</taxon>
        <taxon>Zingiberales</taxon>
        <taxon>Zingiberaceae</taxon>
        <taxon>Zingiber</taxon>
    </lineage>
</organism>
<feature type="domain" description="Disease resistance N-terminal" evidence="8">
    <location>
        <begin position="20"/>
        <end position="93"/>
    </location>
</feature>
<keyword evidence="4" id="KW-0547">Nucleotide-binding</keyword>
<keyword evidence="2" id="KW-0433">Leucine-rich repeat</keyword>
<gene>
    <name evidence="11" type="ORF">ZIOFF_021407</name>
</gene>
<evidence type="ECO:0000259" key="10">
    <source>
        <dbReference type="Pfam" id="PF23598"/>
    </source>
</evidence>
<dbReference type="InterPro" id="IPR001611">
    <property type="entry name" value="Leu-rich_rpt"/>
</dbReference>
<dbReference type="PANTHER" id="PTHR36766">
    <property type="entry name" value="PLANT BROAD-SPECTRUM MILDEW RESISTANCE PROTEIN RPW8"/>
    <property type="match status" value="1"/>
</dbReference>
<dbReference type="EMBL" id="JACMSC010000006">
    <property type="protein sequence ID" value="KAG6518006.1"/>
    <property type="molecule type" value="Genomic_DNA"/>
</dbReference>
<name>A0A8J5H089_ZINOF</name>
<dbReference type="PANTHER" id="PTHR36766:SF40">
    <property type="entry name" value="DISEASE RESISTANCE PROTEIN RGA3"/>
    <property type="match status" value="1"/>
</dbReference>
<evidence type="ECO:0000256" key="4">
    <source>
        <dbReference type="ARBA" id="ARBA00022741"/>
    </source>
</evidence>
<comment type="similarity">
    <text evidence="1">Belongs to the disease resistance NB-LRR family.</text>
</comment>
<dbReference type="Pfam" id="PF18052">
    <property type="entry name" value="Rx_N"/>
    <property type="match status" value="1"/>
</dbReference>
<feature type="domain" description="Disease resistance protein winged helix" evidence="9">
    <location>
        <begin position="425"/>
        <end position="492"/>
    </location>
</feature>
<dbReference type="InterPro" id="IPR055414">
    <property type="entry name" value="LRR_R13L4/SHOC2-like"/>
</dbReference>
<evidence type="ECO:0000313" key="11">
    <source>
        <dbReference type="EMBL" id="KAG6518006.1"/>
    </source>
</evidence>
<keyword evidence="5" id="KW-0611">Plant defense</keyword>
<dbReference type="FunFam" id="3.40.50.300:FF:001091">
    <property type="entry name" value="Probable disease resistance protein At1g61300"/>
    <property type="match status" value="1"/>
</dbReference>
<comment type="caution">
    <text evidence="11">The sequence shown here is derived from an EMBL/GenBank/DDBJ whole genome shotgun (WGS) entry which is preliminary data.</text>
</comment>
<dbReference type="InterPro" id="IPR058922">
    <property type="entry name" value="WHD_DRP"/>
</dbReference>
<dbReference type="Proteomes" id="UP000734854">
    <property type="component" value="Unassembled WGS sequence"/>
</dbReference>
<evidence type="ECO:0000259" key="9">
    <source>
        <dbReference type="Pfam" id="PF23559"/>
    </source>
</evidence>
<feature type="domain" description="Disease resistance R13L4/SHOC-2-like LRR" evidence="10">
    <location>
        <begin position="544"/>
        <end position="807"/>
    </location>
</feature>
<dbReference type="GO" id="GO:0006952">
    <property type="term" value="P:defense response"/>
    <property type="evidence" value="ECO:0007669"/>
    <property type="project" value="UniProtKB-KW"/>
</dbReference>
<feature type="domain" description="NB-ARC" evidence="7">
    <location>
        <begin position="167"/>
        <end position="341"/>
    </location>
</feature>
<sequence length="987" mass="112306">MEPALLTAVSLFMGPWVADLNKKLKEVVGIEGRMAKLRELSTIIDAVIQDVEACSVRDATAKDLLRKLKYLAYDLEDVVDYYDTETLRKQRSKAYSRPVRDFFSSNNNQLVFKSKISGMIKAVTENLDSILLQRSILLNLPQGTVRMSPIAYREIHSHNSLAVIGRDTEKEMIIKMLTDEEGSSNGTMKVIAIVGMGGLGKTTLARHVFKDERVKTHFGELNMYWKVVGEEFDPTKIMKSIFELATGAPVNISEPELVKRELEKALLEKRFLLVLDDVWNEDKSQWTALEAALTCGARGSKVLVTTRSREVSSIMGSFNTHQIQQLSRDDCLSLFRRFAFGDEEPNKNLMKIGEKIVEKCGGVPLAAVSLGSTLHSIRDETYWSSVLNSEIWQLGDEGEKFLAVLKLSYDALPPRSKKCFAFASLFPKNRMMSKDELIQLWTANGFASSEGNFDAETVGNRIFDDLVLRAFFLLAPSKECDECTMHDLMHELGRSVAEDEYHNRNDYKKKENIKITDHLFKKPLYLRTLLLRNCFPFGKFQLLQLVFSKLKFLRALDLSKNGFTEVPTSVGNLIHLRYLNLSDNCIKFLPDAITLLQNLQYLNFTKNPLEELPKKLRNMQSLRYLDFDLYKLTHMPLGLSRLTSLRSLSCFVSDDNITGSCSITELEDLKLHGKMKIKFSGNFSNYSCGGRKILKNKDFNELSLSFNYSVTNDMSMLDDLCPNTSLKKLQISKYGSQQFPTWFMKSQLPNLVEVILEDCKICEHIPHFGNLQFLRKLVLDDIGGVKHLGAEFHGHGGFPSLQKLELLSMFDLEEWSESDSVDELFPLLNKLQIDDCPKLETVPRLPRIKQLALFNCSKSLMSGVGRMTSLSHLILEGMKDMTYLPSGCLRNLTSLMTLEIRGCNELQFLPWDEMQLLPKLHSLSIKKCDNLCLKNHDSDTLQLDMLVQILNSVHEFDIQIRGKNVNSSFFSQNNVQSHQGIIKYLLL</sequence>
<keyword evidence="6" id="KW-0067">ATP-binding</keyword>
<dbReference type="SMART" id="SM00369">
    <property type="entry name" value="LRR_TYP"/>
    <property type="match status" value="4"/>
</dbReference>
<evidence type="ECO:0000256" key="1">
    <source>
        <dbReference type="ARBA" id="ARBA00008894"/>
    </source>
</evidence>
<dbReference type="PROSITE" id="PS51450">
    <property type="entry name" value="LRR"/>
    <property type="match status" value="1"/>
</dbReference>
<dbReference type="Pfam" id="PF23559">
    <property type="entry name" value="WHD_DRP"/>
    <property type="match status" value="1"/>
</dbReference>
<keyword evidence="12" id="KW-1185">Reference proteome</keyword>
<evidence type="ECO:0000256" key="2">
    <source>
        <dbReference type="ARBA" id="ARBA00022614"/>
    </source>
</evidence>
<dbReference type="GO" id="GO:0005524">
    <property type="term" value="F:ATP binding"/>
    <property type="evidence" value="ECO:0007669"/>
    <property type="project" value="UniProtKB-KW"/>
</dbReference>
<proteinExistence type="inferred from homology"/>
<dbReference type="Pfam" id="PF23598">
    <property type="entry name" value="LRR_14"/>
    <property type="match status" value="1"/>
</dbReference>
<dbReference type="GO" id="GO:0043531">
    <property type="term" value="F:ADP binding"/>
    <property type="evidence" value="ECO:0007669"/>
    <property type="project" value="InterPro"/>
</dbReference>
<accession>A0A8J5H089</accession>
<evidence type="ECO:0000259" key="7">
    <source>
        <dbReference type="Pfam" id="PF00931"/>
    </source>
</evidence>
<dbReference type="InterPro" id="IPR002182">
    <property type="entry name" value="NB-ARC"/>
</dbReference>
<evidence type="ECO:0000256" key="5">
    <source>
        <dbReference type="ARBA" id="ARBA00022821"/>
    </source>
</evidence>
<dbReference type="InterPro" id="IPR003591">
    <property type="entry name" value="Leu-rich_rpt_typical-subtyp"/>
</dbReference>
<keyword evidence="3" id="KW-0677">Repeat</keyword>
<protein>
    <submittedName>
        <fullName evidence="11">Uncharacterized protein</fullName>
    </submittedName>
</protein>
<dbReference type="Pfam" id="PF00931">
    <property type="entry name" value="NB-ARC"/>
    <property type="match status" value="1"/>
</dbReference>
<evidence type="ECO:0000259" key="8">
    <source>
        <dbReference type="Pfam" id="PF18052"/>
    </source>
</evidence>
<dbReference type="AlphaFoldDB" id="A0A8J5H089"/>
<evidence type="ECO:0000313" key="12">
    <source>
        <dbReference type="Proteomes" id="UP000734854"/>
    </source>
</evidence>
<reference evidence="11 12" key="1">
    <citation type="submission" date="2020-08" db="EMBL/GenBank/DDBJ databases">
        <title>Plant Genome Project.</title>
        <authorList>
            <person name="Zhang R.-G."/>
        </authorList>
    </citation>
    <scope>NUCLEOTIDE SEQUENCE [LARGE SCALE GENOMIC DNA]</scope>
    <source>
        <tissue evidence="11">Rhizome</tissue>
    </source>
</reference>
<dbReference type="OrthoDB" id="1394818at2759"/>
<evidence type="ECO:0000256" key="3">
    <source>
        <dbReference type="ARBA" id="ARBA00022737"/>
    </source>
</evidence>